<sequence>MEPHWKEVIPGDQYVVSIDGPLNEGDQKVLSFLYQPLIGPICVSLYWTLRNQIEENRLSSEVVSHYYIMNLMDTNLQEIYAARQKLEAIGLLETYVKKQEDSRFFVYLLKPPLSPSQFFSDGLLNIYLYQKIGQDYYNRLKRFFADQHLPLHDFENITKEFQQVFSSSSSYAFYSNDSMKDGEWKISAKGEAVPVTVSPESFDFELLMAGLNEAVVPKEAITSEVKDVILKLSFLYGIDPIQMKNIVLGAINEQNTIDLEMLRKGARDWYTIEHYSSFPKLVDRIQSPIYHTVVEAPKTKEEQLIHYLETVSPRQLLEDLSEGSEPVAADLHLVEDVMFKQKLTPGVINVLIQYCLLRTDMKLTKGFVEKIASHWARKKVKTVPEAMELAKSENRQYLEWQQGKKEKKPIQRKPIRTEMVPDWFENRVQKKETEEEIDNFEEEKRKMEEKLKKYKK</sequence>
<feature type="region of interest" description="Disordered" evidence="2">
    <location>
        <begin position="433"/>
        <end position="456"/>
    </location>
</feature>
<dbReference type="Pfam" id="PF07261">
    <property type="entry name" value="DnaB_2"/>
    <property type="match status" value="1"/>
</dbReference>
<feature type="domain" description="DnaB/C C-terminal" evidence="3">
    <location>
        <begin position="332"/>
        <end position="388"/>
    </location>
</feature>
<dbReference type="EMBL" id="JAOUSF010000003">
    <property type="protein sequence ID" value="MCU9614170.1"/>
    <property type="molecule type" value="Genomic_DNA"/>
</dbReference>
<gene>
    <name evidence="5" type="ORF">OEV98_11420</name>
</gene>
<evidence type="ECO:0000256" key="1">
    <source>
        <dbReference type="ARBA" id="ARBA00093462"/>
    </source>
</evidence>
<comment type="caution">
    <text evidence="5">The sequence shown here is derived from an EMBL/GenBank/DDBJ whole genome shotgun (WGS) entry which is preliminary data.</text>
</comment>
<dbReference type="InterPro" id="IPR058660">
    <property type="entry name" value="WHD_DnaB"/>
</dbReference>
<dbReference type="Proteomes" id="UP001209318">
    <property type="component" value="Unassembled WGS sequence"/>
</dbReference>
<accession>A0AAE3LN16</accession>
<dbReference type="AlphaFoldDB" id="A0AAE3LN16"/>
<organism evidence="5 6">
    <name type="scientific">Perspicuibacillus lycopersici</name>
    <dbReference type="NCBI Taxonomy" id="1325689"/>
    <lineage>
        <taxon>Bacteria</taxon>
        <taxon>Bacillati</taxon>
        <taxon>Bacillota</taxon>
        <taxon>Bacilli</taxon>
        <taxon>Bacillales</taxon>
        <taxon>Bacillaceae</taxon>
        <taxon>Perspicuibacillus</taxon>
    </lineage>
</organism>
<reference evidence="5" key="1">
    <citation type="submission" date="2022-10" db="EMBL/GenBank/DDBJ databases">
        <title>Description of Fervidibacillus gen. nov. in the family Fervidibacillaceae fam. nov. with two species, Fervidibacillus albus sp. nov., and Fervidibacillus halotolerans sp. nov., isolated from tidal flat sediments.</title>
        <authorList>
            <person name="Kwon K.K."/>
            <person name="Yang S.-H."/>
        </authorList>
    </citation>
    <scope>NUCLEOTIDE SEQUENCE</scope>
    <source>
        <strain evidence="5">JCM 19140</strain>
    </source>
</reference>
<evidence type="ECO:0000256" key="2">
    <source>
        <dbReference type="SAM" id="MobiDB-lite"/>
    </source>
</evidence>
<evidence type="ECO:0000313" key="6">
    <source>
        <dbReference type="Proteomes" id="UP001209318"/>
    </source>
</evidence>
<keyword evidence="6" id="KW-1185">Reference proteome</keyword>
<comment type="similarity">
    <text evidence="1">Belongs to the DnaB/DnaD family.</text>
</comment>
<name>A0AAE3LN16_9BACI</name>
<feature type="compositionally biased region" description="Basic and acidic residues" evidence="2">
    <location>
        <begin position="442"/>
        <end position="456"/>
    </location>
</feature>
<protein>
    <submittedName>
        <fullName evidence="5">DnaD domain protein</fullName>
    </submittedName>
</protein>
<dbReference type="RefSeq" id="WP_263073409.1">
    <property type="nucleotide sequence ID" value="NZ_JAOUSF010000003.1"/>
</dbReference>
<proteinExistence type="inferred from homology"/>
<evidence type="ECO:0000259" key="4">
    <source>
        <dbReference type="Pfam" id="PF25888"/>
    </source>
</evidence>
<evidence type="ECO:0000259" key="3">
    <source>
        <dbReference type="Pfam" id="PF07261"/>
    </source>
</evidence>
<dbReference type="InterPro" id="IPR006343">
    <property type="entry name" value="DnaB/C_C"/>
</dbReference>
<dbReference type="Pfam" id="PF25888">
    <property type="entry name" value="WHD_DnaB"/>
    <property type="match status" value="1"/>
</dbReference>
<evidence type="ECO:0000313" key="5">
    <source>
        <dbReference type="EMBL" id="MCU9614170.1"/>
    </source>
</evidence>
<feature type="domain" description="Replicative helicase loading/DNA remodeling protein DnaB N-terminal winged helix" evidence="4">
    <location>
        <begin position="10"/>
        <end position="250"/>
    </location>
</feature>